<dbReference type="Gene3D" id="3.40.50.300">
    <property type="entry name" value="P-loop containing nucleotide triphosphate hydrolases"/>
    <property type="match status" value="1"/>
</dbReference>
<evidence type="ECO:0000256" key="12">
    <source>
        <dbReference type="ARBA" id="ARBA00023125"/>
    </source>
</evidence>
<dbReference type="PANTHER" id="PTHR45626">
    <property type="entry name" value="TRANSCRIPTION TERMINATION FACTOR 2-RELATED"/>
    <property type="match status" value="1"/>
</dbReference>
<dbReference type="SUPFAM" id="SSF57850">
    <property type="entry name" value="RING/U-box"/>
    <property type="match status" value="1"/>
</dbReference>
<name>A0A067G856_CITSI</name>
<dbReference type="PANTHER" id="PTHR45626:SF16">
    <property type="entry name" value="ATP-DEPENDENT HELICASE ULS1"/>
    <property type="match status" value="1"/>
</dbReference>
<keyword evidence="18" id="KW-0812">Transmembrane</keyword>
<dbReference type="GO" id="GO:0003677">
    <property type="term" value="F:DNA binding"/>
    <property type="evidence" value="ECO:0007669"/>
    <property type="project" value="UniProtKB-KW"/>
</dbReference>
<accession>A0A067G856</accession>
<dbReference type="SMART" id="SM00487">
    <property type="entry name" value="DEXDc"/>
    <property type="match status" value="1"/>
</dbReference>
<feature type="transmembrane region" description="Helical" evidence="18">
    <location>
        <begin position="21"/>
        <end position="41"/>
    </location>
</feature>
<evidence type="ECO:0000256" key="9">
    <source>
        <dbReference type="ARBA" id="ARBA00022840"/>
    </source>
</evidence>
<dbReference type="Pfam" id="PF00176">
    <property type="entry name" value="SNF2-rel_dom"/>
    <property type="match status" value="1"/>
</dbReference>
<dbReference type="GO" id="GO:0006281">
    <property type="term" value="P:DNA repair"/>
    <property type="evidence" value="ECO:0000318"/>
    <property type="project" value="GO_Central"/>
</dbReference>
<dbReference type="InterPro" id="IPR038718">
    <property type="entry name" value="SNF2-like_sf"/>
</dbReference>
<dbReference type="CDD" id="cd18008">
    <property type="entry name" value="DEXDc_SHPRH-like"/>
    <property type="match status" value="1"/>
</dbReference>
<keyword evidence="7" id="KW-0347">Helicase</keyword>
<keyword evidence="11" id="KW-0805">Transcription regulation</keyword>
<dbReference type="PROSITE" id="PS51192">
    <property type="entry name" value="HELICASE_ATP_BIND_1"/>
    <property type="match status" value="1"/>
</dbReference>
<dbReference type="InterPro" id="IPR027417">
    <property type="entry name" value="P-loop_NTPase"/>
</dbReference>
<dbReference type="Pfam" id="PF13923">
    <property type="entry name" value="zf-C3HC4_2"/>
    <property type="match status" value="1"/>
</dbReference>
<keyword evidence="5 16" id="KW-0863">Zinc-finger</keyword>
<comment type="similarity">
    <text evidence="2">Belongs to the SNF2/RAD54 helicase family. RAD16 subfamily.</text>
</comment>
<dbReference type="InterPro" id="IPR013083">
    <property type="entry name" value="Znf_RING/FYVE/PHD"/>
</dbReference>
<dbReference type="STRING" id="2711.A0A067G856"/>
<dbReference type="PROSITE" id="PS00518">
    <property type="entry name" value="ZF_RING_1"/>
    <property type="match status" value="1"/>
</dbReference>
<dbReference type="FunFam" id="3.40.50.10810:FF:000068">
    <property type="entry name" value="SNF2 domain-containing protein / helicase domain-containing protein / zinc finger protein-like protein"/>
    <property type="match status" value="1"/>
</dbReference>
<dbReference type="SMART" id="SM00490">
    <property type="entry name" value="HELICc"/>
    <property type="match status" value="1"/>
</dbReference>
<keyword evidence="23" id="KW-1185">Reference proteome</keyword>
<dbReference type="InterPro" id="IPR049730">
    <property type="entry name" value="SNF2/RAD54-like_C"/>
</dbReference>
<keyword evidence="13" id="KW-0943">RNA-mediated gene silencing</keyword>
<dbReference type="PROSITE" id="PS51194">
    <property type="entry name" value="HELICASE_CTER"/>
    <property type="match status" value="1"/>
</dbReference>
<dbReference type="Pfam" id="PF00271">
    <property type="entry name" value="Helicase_C"/>
    <property type="match status" value="1"/>
</dbReference>
<evidence type="ECO:0000256" key="11">
    <source>
        <dbReference type="ARBA" id="ARBA00023015"/>
    </source>
</evidence>
<dbReference type="GO" id="GO:0005634">
    <property type="term" value="C:nucleus"/>
    <property type="evidence" value="ECO:0000318"/>
    <property type="project" value="GO_Central"/>
</dbReference>
<evidence type="ECO:0000256" key="4">
    <source>
        <dbReference type="ARBA" id="ARBA00022741"/>
    </source>
</evidence>
<keyword evidence="3" id="KW-0479">Metal-binding</keyword>
<sequence length="1435" mass="158265">MSWSKMWAVTVTCSFKVVNKLSGMFLLYSLLIMIYIMSYSLQKMKKMDVYLRCLLEIEWNIRCSNFSCWTFLFLVRCSGFKGDMRDIATYPLYGLEISGAESGGLGDSSSQLEPTEQKCSPLQTCSASFSDWFNQNSGTCCPESVGISQFETPGCSTASSFSEGDGYHFLDHRNTLDFGVLGAKAGIRFGHVGSHIDSRSVDASPSSITENFDERYGHYGASIGNRLGSSVPEGNLCTYVDVPYTDAEVSSHNVASTDSTICHGSEIISDDDYYSAMPCYINTGDTIFGDPSSFNFQHLLSSEETATKPKDEEGEFTTEIACSSSGLVLNAQGGPGKGSMLKVPAIDYLDAKRQCEDSKNGLPIYGNSLSNITLGDGKRSAQPCTYSHSHSSRTKQMVFAKDEGNDDLFPCWSTVSDSVEPIDEAVGRNSSYHDGCNSFPFKDSGQSFIGLSPSLLSQNQVVHAKEEHEDLILESKRARFCQEICDGSSSRSPIDGRHLSLNLNGSRQYFPYAQPSTLNKKELDGVKEDMEAEIKTRSMASHLLKLSPESIQSNSSDCKSHVDDEPDICILEDISQPARSNQSLVLGKTLSMNRSACSNHSVALGKPVVTSQHSSYSDYPGYPGVPLTGLGGMKSKASDERLILQVAMQGISQPNAEASAPDGVLAVPLLRHQRIALSWMVQKETSSLHCSGGILADDQGLGKTISTIALILKERPPSFRTEDDNKRQLETLNLDEEDNGIQVNGLDLVKQESDYCRVVPNGSSAKSFNFVEQAKGRPAAGTLVVCPTSVLRQWAEELRNKVTSKGSLSVLVYHGSSRTKDPCELAKFDVVITTYSIVSMEVPKQPLGDKEDEEEKMKIEGEDLPPMYCSSSKKRKCPPSSDRKGSKQKKGPDGLLLDIVAGPLAKVGWFRVVLDEAQSIKNHRTQVARACWGLRAKRRWCLSGTPIQNAIDDLYSYFRFLRYDPFAVYKSFCSMIKVPISKNPVKGYKKLQAVLKTIMLRRTKGTLLDGEPIINLPPKVIMLKQVDFTDEERDFYSQLEINSRDQFKEYAAAGTVKQNYVNILLMLLRLRQACDHPLLVKGFDSNSLLRSSVEMAKKLPQERQMYLLNCLEASLAICGICNDPPEDAVVSICGHVFCNQCICERLTADDNQCPTRNCKIRLSLSSVFSKATLNNSLSQRQPGQEIPTDYSDSKLVEAPSCEGVWYNSSKIKAALEVLQSLAKPRGNTVTNHSLRHSFNGSICCPGDSNDLHGGDTLDNISDENEKIAAKCSIDSIKLGGEKAIVFSQWTKMLDLLEASLKDSSIQYRRLDGTMSVFARDKAVKDFNTLPEVSVMIMSLKAASLGLNMVAACHVLLLDLWWNPTTEDQAIDRAHRIGQTRPVSVLRLTVKNTVEDRILALQQKKREMVASAFGEDETGGQQTRLTVDDLNYLFMV</sequence>
<proteinExistence type="inferred from homology"/>
<comment type="subcellular location">
    <subcellularLocation>
        <location evidence="1">Nucleus</location>
    </subcellularLocation>
</comment>
<dbReference type="GO" id="GO:0008270">
    <property type="term" value="F:zinc ion binding"/>
    <property type="evidence" value="ECO:0007669"/>
    <property type="project" value="UniProtKB-KW"/>
</dbReference>
<dbReference type="GO" id="GO:0080188">
    <property type="term" value="P:gene silencing by siRNA-directed DNA methylation"/>
    <property type="evidence" value="ECO:0007669"/>
    <property type="project" value="UniProtKB-ARBA"/>
</dbReference>
<protein>
    <recommendedName>
        <fullName evidence="24">Helicase-like transcription factor CHR28</fullName>
    </recommendedName>
</protein>
<dbReference type="InterPro" id="IPR050628">
    <property type="entry name" value="SNF2_RAD54_helicase_TF"/>
</dbReference>
<evidence type="ECO:0000259" key="21">
    <source>
        <dbReference type="PROSITE" id="PS51194"/>
    </source>
</evidence>
<dbReference type="GO" id="GO:0004386">
    <property type="term" value="F:helicase activity"/>
    <property type="evidence" value="ECO:0007669"/>
    <property type="project" value="UniProtKB-KW"/>
</dbReference>
<evidence type="ECO:0000256" key="17">
    <source>
        <dbReference type="SAM" id="MobiDB-lite"/>
    </source>
</evidence>
<dbReference type="CDD" id="cd18793">
    <property type="entry name" value="SF2_C_SNF"/>
    <property type="match status" value="1"/>
</dbReference>
<evidence type="ECO:0000256" key="5">
    <source>
        <dbReference type="ARBA" id="ARBA00022771"/>
    </source>
</evidence>
<keyword evidence="18" id="KW-1133">Transmembrane helix</keyword>
<feature type="region of interest" description="Disordered" evidence="17">
    <location>
        <begin position="846"/>
        <end position="891"/>
    </location>
</feature>
<evidence type="ECO:0000256" key="10">
    <source>
        <dbReference type="ARBA" id="ARBA00022853"/>
    </source>
</evidence>
<dbReference type="FunFam" id="3.40.50.10810:FF:000071">
    <property type="entry name" value="SNF2 domain-containing protein / helicase domain-containing protein / zinc finger protein-like protein"/>
    <property type="match status" value="1"/>
</dbReference>
<keyword evidence="18" id="KW-0472">Membrane</keyword>
<evidence type="ECO:0000259" key="20">
    <source>
        <dbReference type="PROSITE" id="PS51192"/>
    </source>
</evidence>
<dbReference type="Gene3D" id="3.30.40.10">
    <property type="entry name" value="Zinc/RING finger domain, C3HC4 (zinc finger)"/>
    <property type="match status" value="1"/>
</dbReference>
<keyword evidence="14" id="KW-0804">Transcription</keyword>
<dbReference type="GO" id="GO:0008094">
    <property type="term" value="F:ATP-dependent activity, acting on DNA"/>
    <property type="evidence" value="ECO:0000318"/>
    <property type="project" value="GO_Central"/>
</dbReference>
<dbReference type="Gene3D" id="3.40.50.10810">
    <property type="entry name" value="Tandem AAA-ATPase domain"/>
    <property type="match status" value="3"/>
</dbReference>
<evidence type="ECO:0000256" key="1">
    <source>
        <dbReference type="ARBA" id="ARBA00004123"/>
    </source>
</evidence>
<evidence type="ECO:0000256" key="14">
    <source>
        <dbReference type="ARBA" id="ARBA00023163"/>
    </source>
</evidence>
<evidence type="ECO:0000256" key="13">
    <source>
        <dbReference type="ARBA" id="ARBA00023158"/>
    </source>
</evidence>
<dbReference type="GO" id="GO:0016787">
    <property type="term" value="F:hydrolase activity"/>
    <property type="evidence" value="ECO:0007669"/>
    <property type="project" value="UniProtKB-KW"/>
</dbReference>
<evidence type="ECO:0000256" key="2">
    <source>
        <dbReference type="ARBA" id="ARBA00008438"/>
    </source>
</evidence>
<keyword evidence="12" id="KW-0238">DNA-binding</keyword>
<evidence type="ECO:0000256" key="16">
    <source>
        <dbReference type="PROSITE-ProRule" id="PRU00175"/>
    </source>
</evidence>
<dbReference type="GO" id="GO:0005524">
    <property type="term" value="F:ATP binding"/>
    <property type="evidence" value="ECO:0007669"/>
    <property type="project" value="UniProtKB-KW"/>
</dbReference>
<keyword evidence="15" id="KW-0539">Nucleus</keyword>
<evidence type="ECO:0000256" key="15">
    <source>
        <dbReference type="ARBA" id="ARBA00023242"/>
    </source>
</evidence>
<keyword evidence="8" id="KW-0862">Zinc</keyword>
<dbReference type="EMBL" id="KK784882">
    <property type="protein sequence ID" value="KDO75843.1"/>
    <property type="molecule type" value="Genomic_DNA"/>
</dbReference>
<organism evidence="22 23">
    <name type="scientific">Citrus sinensis</name>
    <name type="common">Sweet orange</name>
    <name type="synonym">Citrus aurantium var. sinensis</name>
    <dbReference type="NCBI Taxonomy" id="2711"/>
    <lineage>
        <taxon>Eukaryota</taxon>
        <taxon>Viridiplantae</taxon>
        <taxon>Streptophyta</taxon>
        <taxon>Embryophyta</taxon>
        <taxon>Tracheophyta</taxon>
        <taxon>Spermatophyta</taxon>
        <taxon>Magnoliopsida</taxon>
        <taxon>eudicotyledons</taxon>
        <taxon>Gunneridae</taxon>
        <taxon>Pentapetalae</taxon>
        <taxon>rosids</taxon>
        <taxon>malvids</taxon>
        <taxon>Sapindales</taxon>
        <taxon>Rutaceae</taxon>
        <taxon>Aurantioideae</taxon>
        <taxon>Citrus</taxon>
    </lineage>
</organism>
<keyword evidence="10" id="KW-0156">Chromatin regulator</keyword>
<dbReference type="InterPro" id="IPR001650">
    <property type="entry name" value="Helicase_C-like"/>
</dbReference>
<evidence type="ECO:0000256" key="7">
    <source>
        <dbReference type="ARBA" id="ARBA00022806"/>
    </source>
</evidence>
<evidence type="ECO:0000256" key="8">
    <source>
        <dbReference type="ARBA" id="ARBA00022833"/>
    </source>
</evidence>
<dbReference type="InterPro" id="IPR000330">
    <property type="entry name" value="SNF2_N"/>
</dbReference>
<keyword evidence="9" id="KW-0067">ATP-binding</keyword>
<evidence type="ECO:0000256" key="6">
    <source>
        <dbReference type="ARBA" id="ARBA00022801"/>
    </source>
</evidence>
<dbReference type="InterPro" id="IPR014001">
    <property type="entry name" value="Helicase_ATP-bd"/>
</dbReference>
<dbReference type="InterPro" id="IPR001841">
    <property type="entry name" value="Znf_RING"/>
</dbReference>
<dbReference type="Proteomes" id="UP000027120">
    <property type="component" value="Unassembled WGS sequence"/>
</dbReference>
<evidence type="ECO:0000259" key="19">
    <source>
        <dbReference type="PROSITE" id="PS50089"/>
    </source>
</evidence>
<feature type="domain" description="Helicase ATP-binding" evidence="20">
    <location>
        <begin position="684"/>
        <end position="964"/>
    </location>
</feature>
<gene>
    <name evidence="22" type="ORF">CISIN_1g000537mg</name>
</gene>
<evidence type="ECO:0000313" key="22">
    <source>
        <dbReference type="EMBL" id="KDO75843.1"/>
    </source>
</evidence>
<feature type="domain" description="Helicase C-terminal" evidence="21">
    <location>
        <begin position="1259"/>
        <end position="1430"/>
    </location>
</feature>
<evidence type="ECO:0000256" key="3">
    <source>
        <dbReference type="ARBA" id="ARBA00022723"/>
    </source>
</evidence>
<dbReference type="PROSITE" id="PS50089">
    <property type="entry name" value="ZF_RING_2"/>
    <property type="match status" value="1"/>
</dbReference>
<evidence type="ECO:0008006" key="24">
    <source>
        <dbReference type="Google" id="ProtNLM"/>
    </source>
</evidence>
<dbReference type="InterPro" id="IPR017907">
    <property type="entry name" value="Znf_RING_CS"/>
</dbReference>
<evidence type="ECO:0000256" key="18">
    <source>
        <dbReference type="SAM" id="Phobius"/>
    </source>
</evidence>
<reference evidence="22 23" key="1">
    <citation type="submission" date="2014-04" db="EMBL/GenBank/DDBJ databases">
        <authorList>
            <consortium name="International Citrus Genome Consortium"/>
            <person name="Gmitter F."/>
            <person name="Chen C."/>
            <person name="Farmerie W."/>
            <person name="Harkins T."/>
            <person name="Desany B."/>
            <person name="Mohiuddin M."/>
            <person name="Kodira C."/>
            <person name="Borodovsky M."/>
            <person name="Lomsadze A."/>
            <person name="Burns P."/>
            <person name="Jenkins J."/>
            <person name="Prochnik S."/>
            <person name="Shu S."/>
            <person name="Chapman J."/>
            <person name="Pitluck S."/>
            <person name="Schmutz J."/>
            <person name="Rokhsar D."/>
        </authorList>
    </citation>
    <scope>NUCLEOTIDE SEQUENCE</scope>
</reference>
<keyword evidence="4" id="KW-0547">Nucleotide-binding</keyword>
<dbReference type="SUPFAM" id="SSF52540">
    <property type="entry name" value="P-loop containing nucleoside triphosphate hydrolases"/>
    <property type="match status" value="2"/>
</dbReference>
<keyword evidence="6" id="KW-0378">Hydrolase</keyword>
<evidence type="ECO:0000313" key="23">
    <source>
        <dbReference type="Proteomes" id="UP000027120"/>
    </source>
</evidence>
<feature type="domain" description="RING-type" evidence="19">
    <location>
        <begin position="1118"/>
        <end position="1157"/>
    </location>
</feature>